<evidence type="ECO:0000313" key="1">
    <source>
        <dbReference type="EMBL" id="KAK0639599.1"/>
    </source>
</evidence>
<protein>
    <submittedName>
        <fullName evidence="1">Uncharacterized protein</fullName>
    </submittedName>
</protein>
<name>A0AA39XSU1_9PEZI</name>
<keyword evidence="2" id="KW-1185">Reference proteome</keyword>
<dbReference type="AlphaFoldDB" id="A0AA39XSU1"/>
<organism evidence="1 2">
    <name type="scientific">Cercophora newfieldiana</name>
    <dbReference type="NCBI Taxonomy" id="92897"/>
    <lineage>
        <taxon>Eukaryota</taxon>
        <taxon>Fungi</taxon>
        <taxon>Dikarya</taxon>
        <taxon>Ascomycota</taxon>
        <taxon>Pezizomycotina</taxon>
        <taxon>Sordariomycetes</taxon>
        <taxon>Sordariomycetidae</taxon>
        <taxon>Sordariales</taxon>
        <taxon>Lasiosphaeriaceae</taxon>
        <taxon>Cercophora</taxon>
    </lineage>
</organism>
<evidence type="ECO:0000313" key="2">
    <source>
        <dbReference type="Proteomes" id="UP001174936"/>
    </source>
</evidence>
<accession>A0AA39XSU1</accession>
<dbReference type="EMBL" id="JAULSV010000007">
    <property type="protein sequence ID" value="KAK0639599.1"/>
    <property type="molecule type" value="Genomic_DNA"/>
</dbReference>
<sequence>MDKENLVAKAERRHPEPTCKHLAAGRQNQYRNIPFDKLLPLALYTTVADIQRLGSSDVEHLARIASQRHAANKGDFFKALFKYCKSLNSPLQQAAALFEGATHLSEKAIEVLSNSDSPVNPEYEHWVLVSRTLLKCLHDVDDSATLGLMLSNWHIMTLQRFLGDFLCVGFNTSCMRIQEAGGDLTTTACLHASIRPGEDARFDIQIGLGVGLAISQLLSAGDDLQEVLGAFLYSATRSSMMKPAVRLEWGGMACKLELMLGYHKGLVMLEAFLEDS</sequence>
<gene>
    <name evidence="1" type="ORF">B0T16DRAFT_423463</name>
</gene>
<dbReference type="Proteomes" id="UP001174936">
    <property type="component" value="Unassembled WGS sequence"/>
</dbReference>
<proteinExistence type="predicted"/>
<comment type="caution">
    <text evidence="1">The sequence shown here is derived from an EMBL/GenBank/DDBJ whole genome shotgun (WGS) entry which is preliminary data.</text>
</comment>
<reference evidence="1" key="1">
    <citation type="submission" date="2023-06" db="EMBL/GenBank/DDBJ databases">
        <title>Genome-scale phylogeny and comparative genomics of the fungal order Sordariales.</title>
        <authorList>
            <consortium name="Lawrence Berkeley National Laboratory"/>
            <person name="Hensen N."/>
            <person name="Bonometti L."/>
            <person name="Westerberg I."/>
            <person name="Brannstrom I.O."/>
            <person name="Guillou S."/>
            <person name="Cros-Aarteil S."/>
            <person name="Calhoun S."/>
            <person name="Haridas S."/>
            <person name="Kuo A."/>
            <person name="Mondo S."/>
            <person name="Pangilinan J."/>
            <person name="Riley R."/>
            <person name="Labutti K."/>
            <person name="Andreopoulos B."/>
            <person name="Lipzen A."/>
            <person name="Chen C."/>
            <person name="Yanf M."/>
            <person name="Daum C."/>
            <person name="Ng V."/>
            <person name="Clum A."/>
            <person name="Steindorff A."/>
            <person name="Ohm R."/>
            <person name="Martin F."/>
            <person name="Silar P."/>
            <person name="Natvig D."/>
            <person name="Lalanne C."/>
            <person name="Gautier V."/>
            <person name="Ament-Velasquez S.L."/>
            <person name="Kruys A."/>
            <person name="Hutchinson M.I."/>
            <person name="Powell A.J."/>
            <person name="Barry K."/>
            <person name="Miller A.N."/>
            <person name="Grigoriev I.V."/>
            <person name="Debuchy R."/>
            <person name="Gladieux P."/>
            <person name="Thoren M.H."/>
            <person name="Johannesson H."/>
        </authorList>
    </citation>
    <scope>NUCLEOTIDE SEQUENCE</scope>
    <source>
        <strain evidence="1">SMH2532-1</strain>
    </source>
</reference>